<dbReference type="Pfam" id="PF13041">
    <property type="entry name" value="PPR_2"/>
    <property type="match status" value="1"/>
</dbReference>
<comment type="similarity">
    <text evidence="1">Belongs to the PPR family. P subfamily.</text>
</comment>
<dbReference type="NCBIfam" id="TIGR00756">
    <property type="entry name" value="PPR"/>
    <property type="match status" value="3"/>
</dbReference>
<dbReference type="Proteomes" id="UP001604336">
    <property type="component" value="Unassembled WGS sequence"/>
</dbReference>
<gene>
    <name evidence="4" type="ORF">Adt_05056</name>
</gene>
<evidence type="ECO:0000256" key="3">
    <source>
        <dbReference type="PROSITE-ProRule" id="PRU00708"/>
    </source>
</evidence>
<comment type="caution">
    <text evidence="4">The sequence shown here is derived from an EMBL/GenBank/DDBJ whole genome shotgun (WGS) entry which is preliminary data.</text>
</comment>
<accession>A0ABD1V307</accession>
<evidence type="ECO:0000256" key="2">
    <source>
        <dbReference type="ARBA" id="ARBA00022737"/>
    </source>
</evidence>
<proteinExistence type="inferred from homology"/>
<dbReference type="InterPro" id="IPR002885">
    <property type="entry name" value="PPR_rpt"/>
</dbReference>
<feature type="repeat" description="PPR" evidence="3">
    <location>
        <begin position="68"/>
        <end position="102"/>
    </location>
</feature>
<keyword evidence="2" id="KW-0677">Repeat</keyword>
<dbReference type="PANTHER" id="PTHR47936">
    <property type="entry name" value="PPR_LONG DOMAIN-CONTAINING PROTEIN"/>
    <property type="match status" value="1"/>
</dbReference>
<evidence type="ECO:0000313" key="5">
    <source>
        <dbReference type="Proteomes" id="UP001604336"/>
    </source>
</evidence>
<feature type="repeat" description="PPR" evidence="3">
    <location>
        <begin position="138"/>
        <end position="168"/>
    </location>
</feature>
<name>A0ABD1V307_9LAMI</name>
<dbReference type="Pfam" id="PF12854">
    <property type="entry name" value="PPR_1"/>
    <property type="match status" value="1"/>
</dbReference>
<protein>
    <submittedName>
        <fullName evidence="4">Pentatricopeptide repeat-containing protein</fullName>
    </submittedName>
</protein>
<feature type="repeat" description="PPR" evidence="3">
    <location>
        <begin position="103"/>
        <end position="137"/>
    </location>
</feature>
<dbReference type="EMBL" id="JBFOLK010000002">
    <property type="protein sequence ID" value="KAL2531705.1"/>
    <property type="molecule type" value="Genomic_DNA"/>
</dbReference>
<dbReference type="PROSITE" id="PS51375">
    <property type="entry name" value="PPR"/>
    <property type="match status" value="3"/>
</dbReference>
<dbReference type="PANTHER" id="PTHR47936:SF1">
    <property type="entry name" value="PENTATRICOPEPTIDE REPEAT-CONTAINING PROTEIN GUN1, CHLOROPLASTIC"/>
    <property type="match status" value="1"/>
</dbReference>
<dbReference type="InterPro" id="IPR011990">
    <property type="entry name" value="TPR-like_helical_dom_sf"/>
</dbReference>
<keyword evidence="5" id="KW-1185">Reference proteome</keyword>
<dbReference type="Gene3D" id="1.25.40.10">
    <property type="entry name" value="Tetratricopeptide repeat domain"/>
    <property type="match status" value="2"/>
</dbReference>
<dbReference type="AlphaFoldDB" id="A0ABD1V307"/>
<organism evidence="4 5">
    <name type="scientific">Abeliophyllum distichum</name>
    <dbReference type="NCBI Taxonomy" id="126358"/>
    <lineage>
        <taxon>Eukaryota</taxon>
        <taxon>Viridiplantae</taxon>
        <taxon>Streptophyta</taxon>
        <taxon>Embryophyta</taxon>
        <taxon>Tracheophyta</taxon>
        <taxon>Spermatophyta</taxon>
        <taxon>Magnoliopsida</taxon>
        <taxon>eudicotyledons</taxon>
        <taxon>Gunneridae</taxon>
        <taxon>Pentapetalae</taxon>
        <taxon>asterids</taxon>
        <taxon>lamiids</taxon>
        <taxon>Lamiales</taxon>
        <taxon>Oleaceae</taxon>
        <taxon>Forsythieae</taxon>
        <taxon>Abeliophyllum</taxon>
    </lineage>
</organism>
<reference evidence="5" key="1">
    <citation type="submission" date="2024-07" db="EMBL/GenBank/DDBJ databases">
        <title>Two chromosome-level genome assemblies of Korean endemic species Abeliophyllum distichum and Forsythia ovata (Oleaceae).</title>
        <authorList>
            <person name="Jang H."/>
        </authorList>
    </citation>
    <scope>NUCLEOTIDE SEQUENCE [LARGE SCALE GENOMIC DNA]</scope>
</reference>
<evidence type="ECO:0000256" key="1">
    <source>
        <dbReference type="ARBA" id="ARBA00007626"/>
    </source>
</evidence>
<sequence length="192" mass="21932">MYYKACKLLGLEKNPSIVFYVILAYRDENSVASVKMFKVALNLCRAAKYEKLGLWLLRKMKEFNCRPDIVSYNVVIRLVVEKGELDEAMELMREMGLIDLYLDMITYISMINGFCDVGRLEDACQLIKCMKGHGCLPNALVYSTLLDGVCKHGSLEKALEFLGKMEKEDEDCRPNVVTYSTLIKGFVERVVI</sequence>
<evidence type="ECO:0000313" key="4">
    <source>
        <dbReference type="EMBL" id="KAL2531705.1"/>
    </source>
</evidence>